<proteinExistence type="predicted"/>
<gene>
    <name evidence="1" type="ORF">BDN72DRAFT_835518</name>
</gene>
<protein>
    <submittedName>
        <fullName evidence="1">Uncharacterized protein</fullName>
    </submittedName>
</protein>
<dbReference type="Proteomes" id="UP000308600">
    <property type="component" value="Unassembled WGS sequence"/>
</dbReference>
<name>A0ACD3B4K7_9AGAR</name>
<sequence>MWFLYLASVAFISGVVALNVDTPTNMVQCQPILITYGGGQSPYFLSALPGGQPAAAPLKSWDGTDSTTRTFTVDIPAGTTVTFAVRDSTGAQAFSDIVTVRQGGTTDCSDSTGNSSADNNSSSSTSDNSSTASNSFTTSSVTATSSASGNRSGPTSSASDRPSRTQSAPGSTNTNARSGADRSSVLIAGLVGVMGMVGLIVLG</sequence>
<organism evidence="1 2">
    <name type="scientific">Pluteus cervinus</name>
    <dbReference type="NCBI Taxonomy" id="181527"/>
    <lineage>
        <taxon>Eukaryota</taxon>
        <taxon>Fungi</taxon>
        <taxon>Dikarya</taxon>
        <taxon>Basidiomycota</taxon>
        <taxon>Agaricomycotina</taxon>
        <taxon>Agaricomycetes</taxon>
        <taxon>Agaricomycetidae</taxon>
        <taxon>Agaricales</taxon>
        <taxon>Pluteineae</taxon>
        <taxon>Pluteaceae</taxon>
        <taxon>Pluteus</taxon>
    </lineage>
</organism>
<accession>A0ACD3B4K7</accession>
<evidence type="ECO:0000313" key="2">
    <source>
        <dbReference type="Proteomes" id="UP000308600"/>
    </source>
</evidence>
<reference evidence="1 2" key="1">
    <citation type="journal article" date="2019" name="Nat. Ecol. Evol.">
        <title>Megaphylogeny resolves global patterns of mushroom evolution.</title>
        <authorList>
            <person name="Varga T."/>
            <person name="Krizsan K."/>
            <person name="Foldi C."/>
            <person name="Dima B."/>
            <person name="Sanchez-Garcia M."/>
            <person name="Sanchez-Ramirez S."/>
            <person name="Szollosi G.J."/>
            <person name="Szarkandi J.G."/>
            <person name="Papp V."/>
            <person name="Albert L."/>
            <person name="Andreopoulos W."/>
            <person name="Angelini C."/>
            <person name="Antonin V."/>
            <person name="Barry K.W."/>
            <person name="Bougher N.L."/>
            <person name="Buchanan P."/>
            <person name="Buyck B."/>
            <person name="Bense V."/>
            <person name="Catcheside P."/>
            <person name="Chovatia M."/>
            <person name="Cooper J."/>
            <person name="Damon W."/>
            <person name="Desjardin D."/>
            <person name="Finy P."/>
            <person name="Geml J."/>
            <person name="Haridas S."/>
            <person name="Hughes K."/>
            <person name="Justo A."/>
            <person name="Karasinski D."/>
            <person name="Kautmanova I."/>
            <person name="Kiss B."/>
            <person name="Kocsube S."/>
            <person name="Kotiranta H."/>
            <person name="LaButti K.M."/>
            <person name="Lechner B.E."/>
            <person name="Liimatainen K."/>
            <person name="Lipzen A."/>
            <person name="Lukacs Z."/>
            <person name="Mihaltcheva S."/>
            <person name="Morgado L.N."/>
            <person name="Niskanen T."/>
            <person name="Noordeloos M.E."/>
            <person name="Ohm R.A."/>
            <person name="Ortiz-Santana B."/>
            <person name="Ovrebo C."/>
            <person name="Racz N."/>
            <person name="Riley R."/>
            <person name="Savchenko A."/>
            <person name="Shiryaev A."/>
            <person name="Soop K."/>
            <person name="Spirin V."/>
            <person name="Szebenyi C."/>
            <person name="Tomsovsky M."/>
            <person name="Tulloss R.E."/>
            <person name="Uehling J."/>
            <person name="Grigoriev I.V."/>
            <person name="Vagvolgyi C."/>
            <person name="Papp T."/>
            <person name="Martin F.M."/>
            <person name="Miettinen O."/>
            <person name="Hibbett D.S."/>
            <person name="Nagy L.G."/>
        </authorList>
    </citation>
    <scope>NUCLEOTIDE SEQUENCE [LARGE SCALE GENOMIC DNA]</scope>
    <source>
        <strain evidence="1 2">NL-1719</strain>
    </source>
</reference>
<keyword evidence="2" id="KW-1185">Reference proteome</keyword>
<dbReference type="EMBL" id="ML208280">
    <property type="protein sequence ID" value="TFK72909.1"/>
    <property type="molecule type" value="Genomic_DNA"/>
</dbReference>
<evidence type="ECO:0000313" key="1">
    <source>
        <dbReference type="EMBL" id="TFK72909.1"/>
    </source>
</evidence>